<evidence type="ECO:0000256" key="1">
    <source>
        <dbReference type="SAM" id="MobiDB-lite"/>
    </source>
</evidence>
<feature type="compositionally biased region" description="Pro residues" evidence="1">
    <location>
        <begin position="134"/>
        <end position="148"/>
    </location>
</feature>
<dbReference type="InterPro" id="IPR006785">
    <property type="entry name" value="Pex14_N"/>
</dbReference>
<feature type="domain" description="Peroxisome membrane anchor protein Pex14p N-terminal" evidence="2">
    <location>
        <begin position="78"/>
        <end position="112"/>
    </location>
</feature>
<name>A0AAV9J3W1_9PEZI</name>
<dbReference type="Proteomes" id="UP001324427">
    <property type="component" value="Unassembled WGS sequence"/>
</dbReference>
<gene>
    <name evidence="3" type="ORF">LTR36_010519</name>
</gene>
<organism evidence="3 4">
    <name type="scientific">Oleoguttula mirabilis</name>
    <dbReference type="NCBI Taxonomy" id="1507867"/>
    <lineage>
        <taxon>Eukaryota</taxon>
        <taxon>Fungi</taxon>
        <taxon>Dikarya</taxon>
        <taxon>Ascomycota</taxon>
        <taxon>Pezizomycotina</taxon>
        <taxon>Dothideomycetes</taxon>
        <taxon>Dothideomycetidae</taxon>
        <taxon>Mycosphaerellales</taxon>
        <taxon>Teratosphaeriaceae</taxon>
        <taxon>Oleoguttula</taxon>
    </lineage>
</organism>
<reference evidence="3 4" key="1">
    <citation type="submission" date="2021-11" db="EMBL/GenBank/DDBJ databases">
        <title>Black yeast isolated from Biological Soil Crust.</title>
        <authorList>
            <person name="Kurbessoian T."/>
        </authorList>
    </citation>
    <scope>NUCLEOTIDE SEQUENCE [LARGE SCALE GENOMIC DNA]</scope>
    <source>
        <strain evidence="3 4">CCFEE 5522</strain>
    </source>
</reference>
<comment type="caution">
    <text evidence="3">The sequence shown here is derived from an EMBL/GenBank/DDBJ whole genome shotgun (WGS) entry which is preliminary data.</text>
</comment>
<dbReference type="Pfam" id="PF04695">
    <property type="entry name" value="Pex14_N"/>
    <property type="match status" value="1"/>
</dbReference>
<dbReference type="EMBL" id="JAVFHQ010000089">
    <property type="protein sequence ID" value="KAK4539583.1"/>
    <property type="molecule type" value="Genomic_DNA"/>
</dbReference>
<evidence type="ECO:0000313" key="4">
    <source>
        <dbReference type="Proteomes" id="UP001324427"/>
    </source>
</evidence>
<evidence type="ECO:0000259" key="2">
    <source>
        <dbReference type="Pfam" id="PF04695"/>
    </source>
</evidence>
<accession>A0AAV9J3W1</accession>
<feature type="compositionally biased region" description="Polar residues" evidence="1">
    <location>
        <begin position="15"/>
        <end position="28"/>
    </location>
</feature>
<keyword evidence="4" id="KW-1185">Reference proteome</keyword>
<dbReference type="Gene3D" id="1.10.10.10">
    <property type="entry name" value="Winged helix-like DNA-binding domain superfamily/Winged helix DNA-binding domain"/>
    <property type="match status" value="1"/>
</dbReference>
<feature type="region of interest" description="Disordered" evidence="1">
    <location>
        <begin position="1"/>
        <end position="77"/>
    </location>
</feature>
<protein>
    <recommendedName>
        <fullName evidence="2">Peroxisome membrane anchor protein Pex14p N-terminal domain-containing protein</fullName>
    </recommendedName>
</protein>
<dbReference type="AlphaFoldDB" id="A0AAV9J3W1"/>
<evidence type="ECO:0000313" key="3">
    <source>
        <dbReference type="EMBL" id="KAK4539583.1"/>
    </source>
</evidence>
<dbReference type="InterPro" id="IPR036388">
    <property type="entry name" value="WH-like_DNA-bd_sf"/>
</dbReference>
<feature type="region of interest" description="Disordered" evidence="1">
    <location>
        <begin position="245"/>
        <end position="280"/>
    </location>
</feature>
<feature type="region of interest" description="Disordered" evidence="1">
    <location>
        <begin position="127"/>
        <end position="150"/>
    </location>
</feature>
<proteinExistence type="predicted"/>
<sequence length="406" mass="43754">MADGSSKPSIPAWQQRAQPTQPTSPEVNDSQEKQAPIAKESTAGKQDEASSDTSVEVMNEEESAPPSEGTSQLDMVEAFLADPDVKTAPLEKKRAFLESKEIPVETIDQVLKPESVAFQPGDVDAFKQRQQQPAPKPSPLPSQRPTGPPIITYPEYLVEAHNPPPLITPGRILGAAYIAGGLATLIYGASKYIVTPMIDGMTEARHDFATHSQSKLDDFNDRLSKIVSKVPEPRKDLLDPDMDVSEVDSVTSDPTELYHRDMGTQTSPDPPPHTNNKNLATASTSPLVKKDALTHQTTGLSILKSHLSELLLAADKQEATNKERQDSINKLRHYLDTVMYGSPNITAWSTSEEAMTGKPGAAKGKEGREDGVEALKREIRGVKGVLLSARRFPAAGGGVGRAGVGV</sequence>